<feature type="domain" description="Chitin-binding type-1" evidence="5">
    <location>
        <begin position="193"/>
        <end position="237"/>
    </location>
</feature>
<evidence type="ECO:0000256" key="1">
    <source>
        <dbReference type="ARBA" id="ARBA00022669"/>
    </source>
</evidence>
<evidence type="ECO:0000256" key="3">
    <source>
        <dbReference type="SAM" id="MobiDB-lite"/>
    </source>
</evidence>
<keyword evidence="1 2" id="KW-0147">Chitin-binding</keyword>
<gene>
    <name evidence="6" type="ORF">F503_04290</name>
</gene>
<sequence length="401" mass="43158">MKIPTTTAQATRSPTSCKRDLPADSEDIVSPIWAVPNSTQKPYTTTLREGDWVNLEWEGGTANDTVDLWLASSDFTKFHFSQLITTDGEFNWTVHVPEAQLYATPQYTLMFKTARSDFEFNSSDPGFPSPGVVILPPGAGLLNTTAPTHNEKDHDHGDDESESDGESESGDEEDDEKDEKDAAGVSGLLVSSNATCGGTLTCIGSAFGNCCSQFNFCGSTSAYCEAGCRSGLGDCDPRFLSVAATAASNSTGQPPPHLSAGATAGVATAIGVSVLGMGILSWFWLRRFRRKQRQQKIERQIQTAKYFGDDSGGTMAKPQRPYTSADATRAAGLPAPSKAYYAGAMRPSRPTSTHSSKRSSMASTPRRQSEIFEMQGGEKPYEYGRSPPAELYGSSIKEEKD</sequence>
<evidence type="ECO:0000256" key="2">
    <source>
        <dbReference type="PROSITE-ProRule" id="PRU00261"/>
    </source>
</evidence>
<dbReference type="Proteomes" id="UP000016923">
    <property type="component" value="Unassembled WGS sequence"/>
</dbReference>
<proteinExistence type="predicted"/>
<organism evidence="6 7">
    <name type="scientific">Ophiostoma piceae (strain UAMH 11346)</name>
    <name type="common">Sap stain fungus</name>
    <dbReference type="NCBI Taxonomy" id="1262450"/>
    <lineage>
        <taxon>Eukaryota</taxon>
        <taxon>Fungi</taxon>
        <taxon>Dikarya</taxon>
        <taxon>Ascomycota</taxon>
        <taxon>Pezizomycotina</taxon>
        <taxon>Sordariomycetes</taxon>
        <taxon>Sordariomycetidae</taxon>
        <taxon>Ophiostomatales</taxon>
        <taxon>Ophiostomataceae</taxon>
        <taxon>Ophiostoma</taxon>
    </lineage>
</organism>
<feature type="disulfide bond" evidence="2">
    <location>
        <begin position="210"/>
        <end position="224"/>
    </location>
</feature>
<feature type="compositionally biased region" description="Acidic residues" evidence="3">
    <location>
        <begin position="158"/>
        <end position="178"/>
    </location>
</feature>
<feature type="region of interest" description="Disordered" evidence="3">
    <location>
        <begin position="129"/>
        <end position="182"/>
    </location>
</feature>
<dbReference type="eggNOG" id="ENOG502R7TE">
    <property type="taxonomic scope" value="Eukaryota"/>
</dbReference>
<dbReference type="HOGENOM" id="CLU_687155_0_0_1"/>
<feature type="compositionally biased region" description="Polar residues" evidence="3">
    <location>
        <begin position="349"/>
        <end position="366"/>
    </location>
</feature>
<dbReference type="VEuPathDB" id="FungiDB:F503_04290"/>
<keyword evidence="7" id="KW-1185">Reference proteome</keyword>
<feature type="transmembrane region" description="Helical" evidence="4">
    <location>
        <begin position="258"/>
        <end position="285"/>
    </location>
</feature>
<evidence type="ECO:0000313" key="7">
    <source>
        <dbReference type="Proteomes" id="UP000016923"/>
    </source>
</evidence>
<dbReference type="EMBL" id="KE148148">
    <property type="protein sequence ID" value="EPE08703.1"/>
    <property type="molecule type" value="Genomic_DNA"/>
</dbReference>
<comment type="caution">
    <text evidence="2">Lacks conserved residue(s) required for the propagation of feature annotation.</text>
</comment>
<protein>
    <submittedName>
        <fullName evidence="6">Chitin binding protein</fullName>
    </submittedName>
</protein>
<dbReference type="AlphaFoldDB" id="S3CQ53"/>
<name>S3CQ53_OPHP1</name>
<accession>S3CQ53</accession>
<dbReference type="InterPro" id="IPR036861">
    <property type="entry name" value="Endochitinase-like_sf"/>
</dbReference>
<dbReference type="STRING" id="1262450.S3CQ53"/>
<feature type="compositionally biased region" description="Polar residues" evidence="3">
    <location>
        <begin position="1"/>
        <end position="16"/>
    </location>
</feature>
<dbReference type="SUPFAM" id="SSF57016">
    <property type="entry name" value="Plant lectins/antimicrobial peptides"/>
    <property type="match status" value="1"/>
</dbReference>
<keyword evidence="4" id="KW-0812">Transmembrane</keyword>
<keyword evidence="4" id="KW-0472">Membrane</keyword>
<dbReference type="OrthoDB" id="1193027at2759"/>
<evidence type="ECO:0000313" key="6">
    <source>
        <dbReference type="EMBL" id="EPE08703.1"/>
    </source>
</evidence>
<dbReference type="GO" id="GO:0008061">
    <property type="term" value="F:chitin binding"/>
    <property type="evidence" value="ECO:0007669"/>
    <property type="project" value="UniProtKB-UniRule"/>
</dbReference>
<dbReference type="PROSITE" id="PS50941">
    <property type="entry name" value="CHIT_BIND_I_2"/>
    <property type="match status" value="1"/>
</dbReference>
<evidence type="ECO:0000259" key="5">
    <source>
        <dbReference type="PROSITE" id="PS50941"/>
    </source>
</evidence>
<dbReference type="InterPro" id="IPR001002">
    <property type="entry name" value="Chitin-bd_1"/>
</dbReference>
<feature type="disulfide bond" evidence="2">
    <location>
        <begin position="196"/>
        <end position="211"/>
    </location>
</feature>
<evidence type="ECO:0000256" key="4">
    <source>
        <dbReference type="SAM" id="Phobius"/>
    </source>
</evidence>
<keyword evidence="4" id="KW-1133">Transmembrane helix</keyword>
<keyword evidence="2" id="KW-1015">Disulfide bond</keyword>
<reference evidence="6 7" key="1">
    <citation type="journal article" date="2013" name="BMC Genomics">
        <title>The genome and transcriptome of the pine saprophyte Ophiostoma piceae, and a comparison with the bark beetle-associated pine pathogen Grosmannia clavigera.</title>
        <authorList>
            <person name="Haridas S."/>
            <person name="Wang Y."/>
            <person name="Lim L."/>
            <person name="Massoumi Alamouti S."/>
            <person name="Jackman S."/>
            <person name="Docking R."/>
            <person name="Robertson G."/>
            <person name="Birol I."/>
            <person name="Bohlmann J."/>
            <person name="Breuil C."/>
        </authorList>
    </citation>
    <scope>NUCLEOTIDE SEQUENCE [LARGE SCALE GENOMIC DNA]</scope>
    <source>
        <strain evidence="6 7">UAMH 11346</strain>
    </source>
</reference>
<dbReference type="Gene3D" id="3.30.60.10">
    <property type="entry name" value="Endochitinase-like"/>
    <property type="match status" value="1"/>
</dbReference>
<feature type="region of interest" description="Disordered" evidence="3">
    <location>
        <begin position="1"/>
        <end position="23"/>
    </location>
</feature>
<dbReference type="CDD" id="cd11618">
    <property type="entry name" value="ChtBD1_1"/>
    <property type="match status" value="1"/>
</dbReference>
<feature type="region of interest" description="Disordered" evidence="3">
    <location>
        <begin position="309"/>
        <end position="401"/>
    </location>
</feature>